<gene>
    <name evidence="1" type="ordered locus">Rvan_1239</name>
</gene>
<accession>E3I555</accession>
<dbReference type="Proteomes" id="UP000001399">
    <property type="component" value="Chromosome"/>
</dbReference>
<evidence type="ECO:0000313" key="1">
    <source>
        <dbReference type="EMBL" id="ADP70505.1"/>
    </source>
</evidence>
<keyword evidence="2" id="KW-1185">Reference proteome</keyword>
<organism evidence="1 2">
    <name type="scientific">Rhodomicrobium vannielii (strain ATCC 17100 / DSM 162 / LMG 4299 / NCIMB 10020 / ATH 3.1.1)</name>
    <dbReference type="NCBI Taxonomy" id="648757"/>
    <lineage>
        <taxon>Bacteria</taxon>
        <taxon>Pseudomonadati</taxon>
        <taxon>Pseudomonadota</taxon>
        <taxon>Alphaproteobacteria</taxon>
        <taxon>Hyphomicrobiales</taxon>
        <taxon>Hyphomicrobiaceae</taxon>
        <taxon>Rhodomicrobium</taxon>
    </lineage>
</organism>
<dbReference type="EMBL" id="CP002292">
    <property type="protein sequence ID" value="ADP70505.1"/>
    <property type="molecule type" value="Genomic_DNA"/>
</dbReference>
<dbReference type="HOGENOM" id="CLU_2248063_0_0_5"/>
<dbReference type="STRING" id="648757.Rvan_1239"/>
<proteinExistence type="predicted"/>
<reference evidence="2" key="1">
    <citation type="journal article" date="2011" name="J. Bacteriol.">
        <title>Genome sequences of eight morphologically diverse alphaproteobacteria.</title>
        <authorList>
            <consortium name="US DOE Joint Genome Institute"/>
            <person name="Brown P.J."/>
            <person name="Kysela D.T."/>
            <person name="Buechlein A."/>
            <person name="Hemmerich C."/>
            <person name="Brun Y.V."/>
        </authorList>
    </citation>
    <scope>NUCLEOTIDE SEQUENCE [LARGE SCALE GENOMIC DNA]</scope>
    <source>
        <strain evidence="2">ATCC 17100 / ATH 3.1.1 / DSM 162 / LMG 4299</strain>
    </source>
</reference>
<dbReference type="eggNOG" id="COG3293">
    <property type="taxonomic scope" value="Bacteria"/>
</dbReference>
<evidence type="ECO:0000313" key="2">
    <source>
        <dbReference type="Proteomes" id="UP000001399"/>
    </source>
</evidence>
<name>E3I555_RHOVT</name>
<sequence length="104" mass="11356">MGQVLHGCATTTHAVRTKLQRSEAPIAELARRYNINDLDAVSKAYDGHIVMIDSTCVRVHQHGATAKRGHLSGAWIGAWDVPEAGLRARSTRLSTPKAARSAWR</sequence>
<dbReference type="AlphaFoldDB" id="E3I555"/>
<dbReference type="KEGG" id="rva:Rvan_1239"/>
<protein>
    <submittedName>
        <fullName evidence="1">Uncharacterized protein</fullName>
    </submittedName>
</protein>